<dbReference type="EMBL" id="ML120392">
    <property type="protein sequence ID" value="RPA98797.1"/>
    <property type="molecule type" value="Genomic_DNA"/>
</dbReference>
<evidence type="ECO:0000313" key="4">
    <source>
        <dbReference type="Proteomes" id="UP000276215"/>
    </source>
</evidence>
<dbReference type="PANTHER" id="PTHR10335:SF23">
    <property type="entry name" value="OB FOLD-CONTAINING PROTEIN, NUCLEIC ACID BINDING"/>
    <property type="match status" value="1"/>
</dbReference>
<dbReference type="GO" id="GO:0008649">
    <property type="term" value="F:rRNA methyltransferase activity"/>
    <property type="evidence" value="ECO:0007669"/>
    <property type="project" value="TreeGrafter"/>
</dbReference>
<feature type="region of interest" description="Disordered" evidence="1">
    <location>
        <begin position="1"/>
        <end position="27"/>
    </location>
</feature>
<dbReference type="PANTHER" id="PTHR10335">
    <property type="entry name" value="RRNA 2-O-METHYLTRANSFERASE FIBRILLARIN"/>
    <property type="match status" value="1"/>
</dbReference>
<dbReference type="OrthoDB" id="5596992at2759"/>
<dbReference type="GO" id="GO:0003723">
    <property type="term" value="F:RNA binding"/>
    <property type="evidence" value="ECO:0007669"/>
    <property type="project" value="TreeGrafter"/>
</dbReference>
<organism evidence="3 4">
    <name type="scientific">Choiromyces venosus 120613-1</name>
    <dbReference type="NCBI Taxonomy" id="1336337"/>
    <lineage>
        <taxon>Eukaryota</taxon>
        <taxon>Fungi</taxon>
        <taxon>Dikarya</taxon>
        <taxon>Ascomycota</taxon>
        <taxon>Pezizomycotina</taxon>
        <taxon>Pezizomycetes</taxon>
        <taxon>Pezizales</taxon>
        <taxon>Tuberaceae</taxon>
        <taxon>Choiromyces</taxon>
    </lineage>
</organism>
<evidence type="ECO:0000259" key="2">
    <source>
        <dbReference type="Pfam" id="PF10307"/>
    </source>
</evidence>
<dbReference type="GO" id="GO:0032040">
    <property type="term" value="C:small-subunit processome"/>
    <property type="evidence" value="ECO:0007669"/>
    <property type="project" value="TreeGrafter"/>
</dbReference>
<proteinExistence type="predicted"/>
<gene>
    <name evidence="3" type="ORF">L873DRAFT_1789927</name>
</gene>
<feature type="domain" description="Swiss Army Knife RNA repair protein HAD" evidence="2">
    <location>
        <begin position="63"/>
        <end position="267"/>
    </location>
</feature>
<name>A0A3N4JNG8_9PEZI</name>
<accession>A0A3N4JNG8</accession>
<dbReference type="GO" id="GO:0000494">
    <property type="term" value="P:box C/D sno(s)RNA 3'-end processing"/>
    <property type="evidence" value="ECO:0007669"/>
    <property type="project" value="TreeGrafter"/>
</dbReference>
<protein>
    <recommendedName>
        <fullName evidence="2">Swiss Army Knife RNA repair protein HAD domain-containing protein</fullName>
    </recommendedName>
</protein>
<evidence type="ECO:0000256" key="1">
    <source>
        <dbReference type="SAM" id="MobiDB-lite"/>
    </source>
</evidence>
<feature type="compositionally biased region" description="Polar residues" evidence="1">
    <location>
        <begin position="464"/>
        <end position="475"/>
    </location>
</feature>
<dbReference type="InterPro" id="IPR018812">
    <property type="entry name" value="SAK_HAD"/>
</dbReference>
<sequence>MYSSNNRPGGHGTNGTYEITPMRPTEHSPARLERWNAQEEPLPERTAIKAIHIYDFDNTLFKSPLPNAKIWHTSTLGHLMNKDYFKNGGWWHDSRILAATGKGLELEEPRNWEGWWNKQVVSLVELSMQQKDALTVLLTGRSVAGFIPLIKRMVASKKLKFDIIALKPEKGPDGENIKNTLYFKCMFMNDLLNTYIHADEVKVYEDREKHVRAFESFLKDYIRVNCRDGIPRIGLASDVIHIAEESTLLDPVTEVREALKMVEDHNQIVAAGAARLAINKTVSYTGYLLAPATTARLLSTLNIPGLARNHKDIRLNGTGILISPRPVDNRILINAGPLGTTIDFQVTGWGHFENKVWAACVQPVDANYKVFSGGFFVTPVLRMSVSDPLKVMDGHRPLIILAIRRDGKPSDAQKIIAWQPVPAGNFVIRTMIAEMGYLRVDEEAYHPEVEKPSIHQPRRGNFQGRHNSYNQFNSNRGRGGRGRGRGYGPNSTARRGGANPEHRQEARTIDRNSGYSAYERHQQGTRPVEPQDMQFLSEMYE</sequence>
<feature type="compositionally biased region" description="Basic and acidic residues" evidence="1">
    <location>
        <begin position="500"/>
        <end position="510"/>
    </location>
</feature>
<dbReference type="GO" id="GO:1990259">
    <property type="term" value="F:histone H2AQ104 methyltransferase activity"/>
    <property type="evidence" value="ECO:0007669"/>
    <property type="project" value="TreeGrafter"/>
</dbReference>
<reference evidence="3 4" key="1">
    <citation type="journal article" date="2018" name="Nat. Ecol. Evol.">
        <title>Pezizomycetes genomes reveal the molecular basis of ectomycorrhizal truffle lifestyle.</title>
        <authorList>
            <person name="Murat C."/>
            <person name="Payen T."/>
            <person name="Noel B."/>
            <person name="Kuo A."/>
            <person name="Morin E."/>
            <person name="Chen J."/>
            <person name="Kohler A."/>
            <person name="Krizsan K."/>
            <person name="Balestrini R."/>
            <person name="Da Silva C."/>
            <person name="Montanini B."/>
            <person name="Hainaut M."/>
            <person name="Levati E."/>
            <person name="Barry K.W."/>
            <person name="Belfiori B."/>
            <person name="Cichocki N."/>
            <person name="Clum A."/>
            <person name="Dockter R.B."/>
            <person name="Fauchery L."/>
            <person name="Guy J."/>
            <person name="Iotti M."/>
            <person name="Le Tacon F."/>
            <person name="Lindquist E.A."/>
            <person name="Lipzen A."/>
            <person name="Malagnac F."/>
            <person name="Mello A."/>
            <person name="Molinier V."/>
            <person name="Miyauchi S."/>
            <person name="Poulain J."/>
            <person name="Riccioni C."/>
            <person name="Rubini A."/>
            <person name="Sitrit Y."/>
            <person name="Splivallo R."/>
            <person name="Traeger S."/>
            <person name="Wang M."/>
            <person name="Zifcakova L."/>
            <person name="Wipf D."/>
            <person name="Zambonelli A."/>
            <person name="Paolocci F."/>
            <person name="Nowrousian M."/>
            <person name="Ottonello S."/>
            <person name="Baldrian P."/>
            <person name="Spatafora J.W."/>
            <person name="Henrissat B."/>
            <person name="Nagy L.G."/>
            <person name="Aury J.M."/>
            <person name="Wincker P."/>
            <person name="Grigoriev I.V."/>
            <person name="Bonfante P."/>
            <person name="Martin F.M."/>
        </authorList>
    </citation>
    <scope>NUCLEOTIDE SEQUENCE [LARGE SCALE GENOMIC DNA]</scope>
    <source>
        <strain evidence="3 4">120613-1</strain>
    </source>
</reference>
<dbReference type="AlphaFoldDB" id="A0A3N4JNG8"/>
<dbReference type="Pfam" id="PF10307">
    <property type="entry name" value="HAD_SAK_1"/>
    <property type="match status" value="1"/>
</dbReference>
<keyword evidence="4" id="KW-1185">Reference proteome</keyword>
<dbReference type="Proteomes" id="UP000276215">
    <property type="component" value="Unassembled WGS sequence"/>
</dbReference>
<dbReference type="GO" id="GO:0031428">
    <property type="term" value="C:box C/D methylation guide snoRNP complex"/>
    <property type="evidence" value="ECO:0007669"/>
    <property type="project" value="TreeGrafter"/>
</dbReference>
<feature type="region of interest" description="Disordered" evidence="1">
    <location>
        <begin position="448"/>
        <end position="531"/>
    </location>
</feature>
<evidence type="ECO:0000313" key="3">
    <source>
        <dbReference type="EMBL" id="RPA98797.1"/>
    </source>
</evidence>